<comment type="caution">
    <text evidence="4">The sequence shown here is derived from an EMBL/GenBank/DDBJ whole genome shotgun (WGS) entry which is preliminary data.</text>
</comment>
<dbReference type="InterPro" id="IPR006680">
    <property type="entry name" value="Amidohydro-rel"/>
</dbReference>
<dbReference type="OrthoDB" id="194468at2759"/>
<feature type="transmembrane region" description="Helical" evidence="2">
    <location>
        <begin position="12"/>
        <end position="31"/>
    </location>
</feature>
<keyword evidence="2" id="KW-0472">Membrane</keyword>
<dbReference type="Proteomes" id="UP000717696">
    <property type="component" value="Unassembled WGS sequence"/>
</dbReference>
<dbReference type="SUPFAM" id="SSF51556">
    <property type="entry name" value="Metallo-dependent hydrolases"/>
    <property type="match status" value="1"/>
</dbReference>
<dbReference type="InterPro" id="IPR032466">
    <property type="entry name" value="Metal_Hydrolase"/>
</dbReference>
<reference evidence="4" key="1">
    <citation type="journal article" date="2021" name="Nat. Commun.">
        <title>Genetic determinants of endophytism in the Arabidopsis root mycobiome.</title>
        <authorList>
            <person name="Mesny F."/>
            <person name="Miyauchi S."/>
            <person name="Thiergart T."/>
            <person name="Pickel B."/>
            <person name="Atanasova L."/>
            <person name="Karlsson M."/>
            <person name="Huettel B."/>
            <person name="Barry K.W."/>
            <person name="Haridas S."/>
            <person name="Chen C."/>
            <person name="Bauer D."/>
            <person name="Andreopoulos W."/>
            <person name="Pangilinan J."/>
            <person name="LaButti K."/>
            <person name="Riley R."/>
            <person name="Lipzen A."/>
            <person name="Clum A."/>
            <person name="Drula E."/>
            <person name="Henrissat B."/>
            <person name="Kohler A."/>
            <person name="Grigoriev I.V."/>
            <person name="Martin F.M."/>
            <person name="Hacquard S."/>
        </authorList>
    </citation>
    <scope>NUCLEOTIDE SEQUENCE</scope>
    <source>
        <strain evidence="4">MPI-CAGE-AT-0021</strain>
    </source>
</reference>
<dbReference type="InterPro" id="IPR011059">
    <property type="entry name" value="Metal-dep_hydrolase_composite"/>
</dbReference>
<dbReference type="EMBL" id="JAGMUU010000025">
    <property type="protein sequence ID" value="KAH7123262.1"/>
    <property type="molecule type" value="Genomic_DNA"/>
</dbReference>
<dbReference type="GO" id="GO:0016810">
    <property type="term" value="F:hydrolase activity, acting on carbon-nitrogen (but not peptide) bonds"/>
    <property type="evidence" value="ECO:0007669"/>
    <property type="project" value="InterPro"/>
</dbReference>
<evidence type="ECO:0000259" key="3">
    <source>
        <dbReference type="Pfam" id="PF01979"/>
    </source>
</evidence>
<evidence type="ECO:0000313" key="5">
    <source>
        <dbReference type="Proteomes" id="UP000717696"/>
    </source>
</evidence>
<keyword evidence="2" id="KW-1133">Transmembrane helix</keyword>
<name>A0A9P9DQK6_9HYPO</name>
<gene>
    <name evidence="4" type="ORF">B0J13DRAFT_566310</name>
</gene>
<proteinExistence type="predicted"/>
<dbReference type="Gene3D" id="2.30.40.10">
    <property type="entry name" value="Urease, subunit C, domain 1"/>
    <property type="match status" value="1"/>
</dbReference>
<evidence type="ECO:0000256" key="2">
    <source>
        <dbReference type="SAM" id="Phobius"/>
    </source>
</evidence>
<dbReference type="InterPro" id="IPR050287">
    <property type="entry name" value="MTA/SAH_deaminase"/>
</dbReference>
<keyword evidence="5" id="KW-1185">Reference proteome</keyword>
<organism evidence="4 5">
    <name type="scientific">Dactylonectria estremocensis</name>
    <dbReference type="NCBI Taxonomy" id="1079267"/>
    <lineage>
        <taxon>Eukaryota</taxon>
        <taxon>Fungi</taxon>
        <taxon>Dikarya</taxon>
        <taxon>Ascomycota</taxon>
        <taxon>Pezizomycotina</taxon>
        <taxon>Sordariomycetes</taxon>
        <taxon>Hypocreomycetidae</taxon>
        <taxon>Hypocreales</taxon>
        <taxon>Nectriaceae</taxon>
        <taxon>Dactylonectria</taxon>
    </lineage>
</organism>
<keyword evidence="2" id="KW-0812">Transmembrane</keyword>
<feature type="domain" description="Amidohydrolase-related" evidence="3">
    <location>
        <begin position="277"/>
        <end position="433"/>
    </location>
</feature>
<dbReference type="PANTHER" id="PTHR43794">
    <property type="entry name" value="AMINOHYDROLASE SSNA-RELATED"/>
    <property type="match status" value="1"/>
</dbReference>
<dbReference type="PANTHER" id="PTHR43794:SF11">
    <property type="entry name" value="AMIDOHYDROLASE-RELATED DOMAIN-CONTAINING PROTEIN"/>
    <property type="match status" value="1"/>
</dbReference>
<keyword evidence="1" id="KW-0378">Hydrolase</keyword>
<dbReference type="Pfam" id="PF01979">
    <property type="entry name" value="Amidohydro_1"/>
    <property type="match status" value="1"/>
</dbReference>
<evidence type="ECO:0000313" key="4">
    <source>
        <dbReference type="EMBL" id="KAH7123262.1"/>
    </source>
</evidence>
<dbReference type="Gene3D" id="3.20.20.140">
    <property type="entry name" value="Metal-dependent hydrolases"/>
    <property type="match status" value="1"/>
</dbReference>
<protein>
    <submittedName>
        <fullName evidence="4">Metal dependent amidohydrolase</fullName>
    </submittedName>
</protein>
<sequence length="499" mass="53621">MIFSSSRRRPLSWRIVVISTLLMLWGLFVYFGPPDADANVEGGCQILSLGSSDDIILQGTLLTTDGPVSDGCIFIKFGSIVRIGHTPADCRLNKDATTIVCKDSVISPGFINTHEHIELSTVNPLHSTGELYKHRHDWRVGLRGSTAQHVAVNGTMEDAIKWGELRHIFSGTTSIVGGHMVQGLARNLDFVEGLGDGLGTTADKWAVFPLDDVEGIIRAGDCDYGPKAIDHQAAAKFHRYIAHVAEGVDEAARNEFQCLSSETFDKVPLPGGGGLSADIISPNFVLVHALGLSEADFDLVAARKAMVVWSPRSNIFLYGKTFDVTYLLRAGITVALGTDWLPSGSATMEREAACAFYATKSSFGQVLGTKTLWEMMTINAAKVAGFDHVLGSLEEGKLADIAVFSGKSLDDPYAAAVYGQGANLELVMRGGKILVAGSGLKKMANSHCEDVMFGAMRKIICVEEELGTSFSSFETARGGVYPAILPSIPRDEPSCEPSR</sequence>
<dbReference type="SUPFAM" id="SSF51338">
    <property type="entry name" value="Composite domain of metallo-dependent hydrolases"/>
    <property type="match status" value="1"/>
</dbReference>
<accession>A0A9P9DQK6</accession>
<evidence type="ECO:0000256" key="1">
    <source>
        <dbReference type="ARBA" id="ARBA00022801"/>
    </source>
</evidence>
<dbReference type="AlphaFoldDB" id="A0A9P9DQK6"/>